<keyword evidence="4" id="KW-0418">Kinase</keyword>
<evidence type="ECO:0000256" key="4">
    <source>
        <dbReference type="ARBA" id="ARBA00022777"/>
    </source>
</evidence>
<keyword evidence="5" id="KW-0067">ATP-binding</keyword>
<evidence type="ECO:0000256" key="2">
    <source>
        <dbReference type="ARBA" id="ARBA00022679"/>
    </source>
</evidence>
<evidence type="ECO:0000256" key="1">
    <source>
        <dbReference type="ARBA" id="ARBA00006219"/>
    </source>
</evidence>
<dbReference type="CDD" id="cd05150">
    <property type="entry name" value="APH"/>
    <property type="match status" value="1"/>
</dbReference>
<proteinExistence type="inferred from homology"/>
<evidence type="ECO:0000259" key="7">
    <source>
        <dbReference type="Pfam" id="PF01636"/>
    </source>
</evidence>
<evidence type="ECO:0000256" key="5">
    <source>
        <dbReference type="ARBA" id="ARBA00022840"/>
    </source>
</evidence>
<evidence type="ECO:0000313" key="8">
    <source>
        <dbReference type="EMBL" id="GAA1678533.1"/>
    </source>
</evidence>
<keyword evidence="2" id="KW-0808">Transferase</keyword>
<evidence type="ECO:0000256" key="6">
    <source>
        <dbReference type="ARBA" id="ARBA00023251"/>
    </source>
</evidence>
<name>A0ABN2GXN9_9ACTN</name>
<gene>
    <name evidence="8" type="ORF">GCM10009745_22720</name>
</gene>
<dbReference type="PANTHER" id="PTHR21310">
    <property type="entry name" value="AMINOGLYCOSIDE PHOSPHOTRANSFERASE-RELATED-RELATED"/>
    <property type="match status" value="1"/>
</dbReference>
<dbReference type="Gene3D" id="3.30.200.20">
    <property type="entry name" value="Phosphorylase Kinase, domain 1"/>
    <property type="match status" value="1"/>
</dbReference>
<sequence length="228" mass="25211">MARLQENYQAYNWIRADHGESDAEVYRLVGEQTYYLKVGGSDLAAEAERLEWLAAQGMPVPHVVEAGADWLVTTEVAGVPAAELDQVVDAMASVARMLHALPVEACPYRRDLAVTTEQAHKQVSNGLVDLENLEDEYDGWTGEQLLERLTQSRPADEDLVVCHGDFTPENVLLDPQTGAVSWRTTSCWTSSSERSRNQRLWSNMQLLNNHKQSQAVARTGAESLSGAA</sequence>
<keyword evidence="6" id="KW-0046">Antibiotic resistance</keyword>
<keyword evidence="3" id="KW-0547">Nucleotide-binding</keyword>
<feature type="domain" description="Aminoglycoside phosphotransferase" evidence="7">
    <location>
        <begin position="17"/>
        <end position="179"/>
    </location>
</feature>
<dbReference type="InterPro" id="IPR002575">
    <property type="entry name" value="Aminoglycoside_PTrfase"/>
</dbReference>
<reference evidence="8 9" key="1">
    <citation type="journal article" date="2019" name="Int. J. Syst. Evol. Microbiol.">
        <title>The Global Catalogue of Microorganisms (GCM) 10K type strain sequencing project: providing services to taxonomists for standard genome sequencing and annotation.</title>
        <authorList>
            <consortium name="The Broad Institute Genomics Platform"/>
            <consortium name="The Broad Institute Genome Sequencing Center for Infectious Disease"/>
            <person name="Wu L."/>
            <person name="Ma J."/>
        </authorList>
    </citation>
    <scope>NUCLEOTIDE SEQUENCE [LARGE SCALE GENOMIC DNA]</scope>
    <source>
        <strain evidence="8 9">JCM 14307</strain>
    </source>
</reference>
<dbReference type="SUPFAM" id="SSF56112">
    <property type="entry name" value="Protein kinase-like (PK-like)"/>
    <property type="match status" value="1"/>
</dbReference>
<evidence type="ECO:0000256" key="3">
    <source>
        <dbReference type="ARBA" id="ARBA00022741"/>
    </source>
</evidence>
<dbReference type="InterPro" id="IPR011009">
    <property type="entry name" value="Kinase-like_dom_sf"/>
</dbReference>
<dbReference type="Pfam" id="PF01636">
    <property type="entry name" value="APH"/>
    <property type="match status" value="1"/>
</dbReference>
<dbReference type="InterPro" id="IPR051678">
    <property type="entry name" value="AGP_Transferase"/>
</dbReference>
<evidence type="ECO:0000313" key="9">
    <source>
        <dbReference type="Proteomes" id="UP001500280"/>
    </source>
</evidence>
<comment type="caution">
    <text evidence="8">The sequence shown here is derived from an EMBL/GenBank/DDBJ whole genome shotgun (WGS) entry which is preliminary data.</text>
</comment>
<dbReference type="Gene3D" id="3.90.1200.10">
    <property type="match status" value="1"/>
</dbReference>
<comment type="similarity">
    <text evidence="1">Belongs to the aminoglycoside phosphotransferase family.</text>
</comment>
<dbReference type="PANTHER" id="PTHR21310:SF41">
    <property type="entry name" value="3'-PHOSPHOTRANSFERASE, PUTATIVE-RELATED"/>
    <property type="match status" value="1"/>
</dbReference>
<dbReference type="InterPro" id="IPR024165">
    <property type="entry name" value="Kan/Strep_kinase"/>
</dbReference>
<keyword evidence="9" id="KW-1185">Reference proteome</keyword>
<protein>
    <recommendedName>
        <fullName evidence="7">Aminoglycoside phosphotransferase domain-containing protein</fullName>
    </recommendedName>
</protein>
<dbReference type="EMBL" id="BAAANF010000007">
    <property type="protein sequence ID" value="GAA1678533.1"/>
    <property type="molecule type" value="Genomic_DNA"/>
</dbReference>
<organism evidence="8 9">
    <name type="scientific">Kribbella yunnanensis</name>
    <dbReference type="NCBI Taxonomy" id="190194"/>
    <lineage>
        <taxon>Bacteria</taxon>
        <taxon>Bacillati</taxon>
        <taxon>Actinomycetota</taxon>
        <taxon>Actinomycetes</taxon>
        <taxon>Propionibacteriales</taxon>
        <taxon>Kribbellaceae</taxon>
        <taxon>Kribbella</taxon>
    </lineage>
</organism>
<accession>A0ABN2GXN9</accession>
<dbReference type="Proteomes" id="UP001500280">
    <property type="component" value="Unassembled WGS sequence"/>
</dbReference>